<dbReference type="Gene3D" id="3.90.190.10">
    <property type="entry name" value="Protein tyrosine phosphatase superfamily"/>
    <property type="match status" value="1"/>
</dbReference>
<dbReference type="GO" id="GO:0016740">
    <property type="term" value="F:transferase activity"/>
    <property type="evidence" value="ECO:0007669"/>
    <property type="project" value="UniProtKB-KW"/>
</dbReference>
<evidence type="ECO:0000259" key="2">
    <source>
        <dbReference type="Pfam" id="PF04273"/>
    </source>
</evidence>
<dbReference type="EMBL" id="CP165718">
    <property type="protein sequence ID" value="XDV09244.1"/>
    <property type="molecule type" value="Genomic_DNA"/>
</dbReference>
<keyword evidence="1" id="KW-0732">Signal</keyword>
<feature type="signal peptide" evidence="1">
    <location>
        <begin position="1"/>
        <end position="21"/>
    </location>
</feature>
<name>A0AB39X8W8_9GAMM</name>
<reference evidence="3" key="1">
    <citation type="submission" date="2024-07" db="EMBL/GenBank/DDBJ databases">
        <title>Whole genome sequence of bacterial strains from algal surface.</title>
        <authorList>
            <person name="Kumar P."/>
        </authorList>
    </citation>
    <scope>NUCLEOTIDE SEQUENCE</scope>
    <source>
        <strain evidence="3">PP-1MA</strain>
    </source>
</reference>
<evidence type="ECO:0000313" key="3">
    <source>
        <dbReference type="EMBL" id="XDV09244.1"/>
    </source>
</evidence>
<proteinExistence type="predicted"/>
<keyword evidence="3" id="KW-0808">Transferase</keyword>
<dbReference type="AlphaFoldDB" id="A0AB39X8W8"/>
<dbReference type="InterPro" id="IPR029021">
    <property type="entry name" value="Prot-tyrosine_phosphatase-like"/>
</dbReference>
<dbReference type="InterPro" id="IPR005939">
    <property type="entry name" value="BLH_phosphatase-like"/>
</dbReference>
<evidence type="ECO:0000256" key="1">
    <source>
        <dbReference type="SAM" id="SignalP"/>
    </source>
</evidence>
<dbReference type="RefSeq" id="WP_313933245.1">
    <property type="nucleotide sequence ID" value="NZ_CP165718.1"/>
</dbReference>
<dbReference type="Pfam" id="PF04273">
    <property type="entry name" value="BLH_phosphatase"/>
    <property type="match status" value="1"/>
</dbReference>
<sequence>MKIITLLAAAVIFTSVLSACAPTPATPAPTPLADVLQPSPDRYVSGQPTKQQLAALQQLGVRQVINLRSDAEVADHPEPEWAAALQLNYQHLPIRGAADLTLANIQAFDQLLATPQPTLLHCSSGNRVGAMMALRAYWLQQASAEQALRIGYEHGLGDLEDSVKQLLQD</sequence>
<dbReference type="PROSITE" id="PS51257">
    <property type="entry name" value="PROKAR_LIPOPROTEIN"/>
    <property type="match status" value="1"/>
</dbReference>
<organism evidence="3">
    <name type="scientific">Pseudidiomarina sp. PP-1MA</name>
    <dbReference type="NCBI Taxonomy" id="3237706"/>
    <lineage>
        <taxon>Bacteria</taxon>
        <taxon>Pseudomonadati</taxon>
        <taxon>Pseudomonadota</taxon>
        <taxon>Gammaproteobacteria</taxon>
        <taxon>Alteromonadales</taxon>
        <taxon>Idiomarinaceae</taxon>
        <taxon>Pseudidiomarina</taxon>
    </lineage>
</organism>
<protein>
    <submittedName>
        <fullName evidence="3">Sulfur transferase domain-containing protein</fullName>
    </submittedName>
</protein>
<dbReference type="GO" id="GO:0016787">
    <property type="term" value="F:hydrolase activity"/>
    <property type="evidence" value="ECO:0007669"/>
    <property type="project" value="InterPro"/>
</dbReference>
<gene>
    <name evidence="3" type="ORF">AB8S08_10860</name>
</gene>
<feature type="chain" id="PRO_5044236596" evidence="1">
    <location>
        <begin position="22"/>
        <end position="169"/>
    </location>
</feature>
<feature type="domain" description="Beta-lactamase hydrolase-like protein phosphatase-like" evidence="2">
    <location>
        <begin position="40"/>
        <end position="134"/>
    </location>
</feature>
<accession>A0AB39X8W8</accession>
<dbReference type="SUPFAM" id="SSF52799">
    <property type="entry name" value="(Phosphotyrosine protein) phosphatases II"/>
    <property type="match status" value="1"/>
</dbReference>